<dbReference type="InterPro" id="IPR017441">
    <property type="entry name" value="Protein_kinase_ATP_BS"/>
</dbReference>
<proteinExistence type="inferred from homology"/>
<comment type="similarity">
    <text evidence="7">Belongs to the protein kinase superfamily. STE Ser/Thr protein kinase family. MAP kinase kinase subfamily.</text>
</comment>
<accession>W6MRG3</accession>
<dbReference type="GO" id="GO:0005737">
    <property type="term" value="C:cytoplasm"/>
    <property type="evidence" value="ECO:0007669"/>
    <property type="project" value="EnsemblFungi"/>
</dbReference>
<reference evidence="15" key="1">
    <citation type="submission" date="2013-12" db="EMBL/GenBank/DDBJ databases">
        <authorList>
            <person name="Genoscope - CEA"/>
        </authorList>
    </citation>
    <scope>NUCLEOTIDE SEQUENCE</scope>
    <source>
        <strain evidence="15">CBS 1993</strain>
    </source>
</reference>
<gene>
    <name evidence="15" type="ORF">KUCA_T00004939001</name>
</gene>
<comment type="catalytic activity">
    <reaction evidence="10">
        <text>L-threonyl-[protein] + ATP = O-phospho-L-threonyl-[protein] + ADP + H(+)</text>
        <dbReference type="Rhea" id="RHEA:46608"/>
        <dbReference type="Rhea" id="RHEA-COMP:11060"/>
        <dbReference type="Rhea" id="RHEA-COMP:11605"/>
        <dbReference type="ChEBI" id="CHEBI:15378"/>
        <dbReference type="ChEBI" id="CHEBI:30013"/>
        <dbReference type="ChEBI" id="CHEBI:30616"/>
        <dbReference type="ChEBI" id="CHEBI:61977"/>
        <dbReference type="ChEBI" id="CHEBI:456216"/>
        <dbReference type="EC" id="2.7.12.2"/>
    </reaction>
</comment>
<evidence type="ECO:0000256" key="1">
    <source>
        <dbReference type="ARBA" id="ARBA00022527"/>
    </source>
</evidence>
<organism evidence="15 16">
    <name type="scientific">Kuraishia capsulata CBS 1993</name>
    <dbReference type="NCBI Taxonomy" id="1382522"/>
    <lineage>
        <taxon>Eukaryota</taxon>
        <taxon>Fungi</taxon>
        <taxon>Dikarya</taxon>
        <taxon>Ascomycota</taxon>
        <taxon>Saccharomycotina</taxon>
        <taxon>Pichiomycetes</taxon>
        <taxon>Pichiales</taxon>
        <taxon>Pichiaceae</taxon>
        <taxon>Kuraishia</taxon>
    </lineage>
</organism>
<dbReference type="RefSeq" id="XP_022460942.1">
    <property type="nucleotide sequence ID" value="XM_022606073.1"/>
</dbReference>
<name>W6MRG3_9ASCO</name>
<dbReference type="InterPro" id="IPR050915">
    <property type="entry name" value="MAP_kinase_kinase"/>
</dbReference>
<reference evidence="15" key="2">
    <citation type="submission" date="2014-02" db="EMBL/GenBank/DDBJ databases">
        <title>Complete DNA sequence of /Kuraishia capsulata/ illustrates novel genomic features among budding yeasts (/Saccharomycotina/).</title>
        <authorList>
            <person name="Morales L."/>
            <person name="Noel B."/>
            <person name="Porcel B."/>
            <person name="Marcet-Houben M."/>
            <person name="Hullo M-F."/>
            <person name="Sacerdot C."/>
            <person name="Tekaia F."/>
            <person name="Leh-Louis V."/>
            <person name="Despons L."/>
            <person name="Khanna V."/>
            <person name="Aury J-M."/>
            <person name="Barbe V."/>
            <person name="Couloux A."/>
            <person name="Labadie K."/>
            <person name="Pelletier E."/>
            <person name="Souciet J-L."/>
            <person name="Boekhout T."/>
            <person name="Gabaldon T."/>
            <person name="Wincker P."/>
            <person name="Dujon B."/>
        </authorList>
    </citation>
    <scope>NUCLEOTIDE SEQUENCE</scope>
    <source>
        <strain evidence="15">CBS 1993</strain>
    </source>
</reference>
<dbReference type="PANTHER" id="PTHR47448">
    <property type="entry name" value="DUAL SPECIFICITY MITOGEN-ACTIVATED PROTEIN KINASE KINASE DSOR1-LIKE PROTEIN"/>
    <property type="match status" value="1"/>
</dbReference>
<dbReference type="InterPro" id="IPR000719">
    <property type="entry name" value="Prot_kinase_dom"/>
</dbReference>
<dbReference type="PROSITE" id="PS50011">
    <property type="entry name" value="PROTEIN_KINASE_DOM"/>
    <property type="match status" value="1"/>
</dbReference>
<dbReference type="GO" id="GO:0071507">
    <property type="term" value="P:pheromone response MAPK cascade"/>
    <property type="evidence" value="ECO:0007669"/>
    <property type="project" value="EnsemblFungi"/>
</dbReference>
<evidence type="ECO:0000256" key="2">
    <source>
        <dbReference type="ARBA" id="ARBA00022553"/>
    </source>
</evidence>
<dbReference type="InterPro" id="IPR008271">
    <property type="entry name" value="Ser/Thr_kinase_AS"/>
</dbReference>
<comment type="catalytic activity">
    <reaction evidence="9">
        <text>L-seryl-[protein] + ATP = O-phospho-L-seryl-[protein] + ADP + H(+)</text>
        <dbReference type="Rhea" id="RHEA:17989"/>
        <dbReference type="Rhea" id="RHEA-COMP:9863"/>
        <dbReference type="Rhea" id="RHEA-COMP:11604"/>
        <dbReference type="ChEBI" id="CHEBI:15378"/>
        <dbReference type="ChEBI" id="CHEBI:29999"/>
        <dbReference type="ChEBI" id="CHEBI:30616"/>
        <dbReference type="ChEBI" id="CHEBI:83421"/>
        <dbReference type="ChEBI" id="CHEBI:456216"/>
        <dbReference type="EC" id="2.7.12.2"/>
    </reaction>
</comment>
<sequence>MKPQTLQMPPAATGLQAVAGASIGSSVDRSSAIFMPKTLNRRNLKKLTLDAPSSSAAPAGIDLRDPDRKASADELISHLQNLELGLEYQITMRVEDLVTLKKLGAGNSGTVSKVLHIPSKKIMARKVIHIETKELIHSQIIRELRIMHECDSPFIIDFFGAFIDQGDVVICMEYVDCSSLDKNLRMTGPFPEVILKQVAWCVLSGLNYLYDHHRIIHRDVKPSNVLLDSKGGMKLCDFGVSRELINSIADTFVGTSTYMSPERIQGGVYSVKGDVWSLGLMLVELATGKFPFGDNSNRAPDSILDLLQRIVNEHPPSLKPEDGFSADLCDFVDMCLKREKERGDPHKLMLHPFLQGCETPEFKSEVKRWAKNVRRAQKGKAIK</sequence>
<keyword evidence="5" id="KW-0418">Kinase</keyword>
<dbReference type="EC" id="2.7.12.2" evidence="8"/>
<evidence type="ECO:0000313" key="16">
    <source>
        <dbReference type="Proteomes" id="UP000019384"/>
    </source>
</evidence>
<dbReference type="GO" id="GO:0001402">
    <property type="term" value="P:signal transduction involved in filamentous growth"/>
    <property type="evidence" value="ECO:0007669"/>
    <property type="project" value="EnsemblFungi"/>
</dbReference>
<dbReference type="SUPFAM" id="SSF56112">
    <property type="entry name" value="Protein kinase-like (PK-like)"/>
    <property type="match status" value="1"/>
</dbReference>
<evidence type="ECO:0000256" key="3">
    <source>
        <dbReference type="ARBA" id="ARBA00022679"/>
    </source>
</evidence>
<evidence type="ECO:0000256" key="6">
    <source>
        <dbReference type="ARBA" id="ARBA00022840"/>
    </source>
</evidence>
<dbReference type="Proteomes" id="UP000019384">
    <property type="component" value="Unassembled WGS sequence"/>
</dbReference>
<evidence type="ECO:0000259" key="14">
    <source>
        <dbReference type="PROSITE" id="PS50011"/>
    </source>
</evidence>
<evidence type="ECO:0000256" key="7">
    <source>
        <dbReference type="ARBA" id="ARBA00038035"/>
    </source>
</evidence>
<dbReference type="GO" id="GO:0001403">
    <property type="term" value="P:invasive growth in response to glucose limitation"/>
    <property type="evidence" value="ECO:0007669"/>
    <property type="project" value="EnsemblFungi"/>
</dbReference>
<dbReference type="GO" id="GO:0032153">
    <property type="term" value="C:cell division site"/>
    <property type="evidence" value="ECO:0007669"/>
    <property type="project" value="EnsemblFungi"/>
</dbReference>
<evidence type="ECO:0000256" key="5">
    <source>
        <dbReference type="ARBA" id="ARBA00022777"/>
    </source>
</evidence>
<dbReference type="Gene3D" id="1.10.510.10">
    <property type="entry name" value="Transferase(Phosphotransferase) domain 1"/>
    <property type="match status" value="1"/>
</dbReference>
<dbReference type="AlphaFoldDB" id="W6MRG3"/>
<dbReference type="Pfam" id="PF00069">
    <property type="entry name" value="Pkinase"/>
    <property type="match status" value="1"/>
</dbReference>
<dbReference type="FunFam" id="3.30.200.20:FF:000040">
    <property type="entry name" value="Dual specificity mitogen-activated protein kinase kinase"/>
    <property type="match status" value="1"/>
</dbReference>
<keyword evidence="2" id="KW-0597">Phosphoprotein</keyword>
<dbReference type="GO" id="GO:0043332">
    <property type="term" value="C:mating projection tip"/>
    <property type="evidence" value="ECO:0007669"/>
    <property type="project" value="EnsemblFungi"/>
</dbReference>
<dbReference type="Gene3D" id="3.30.200.20">
    <property type="entry name" value="Phosphorylase Kinase, domain 1"/>
    <property type="match status" value="1"/>
</dbReference>
<evidence type="ECO:0000256" key="13">
    <source>
        <dbReference type="RuleBase" id="RU000304"/>
    </source>
</evidence>
<feature type="binding site" evidence="12">
    <location>
        <position position="126"/>
    </location>
    <ligand>
        <name>ATP</name>
        <dbReference type="ChEBI" id="CHEBI:30616"/>
    </ligand>
</feature>
<keyword evidence="1 13" id="KW-0723">Serine/threonine-protein kinase</keyword>
<dbReference type="PANTHER" id="PTHR47448:SF1">
    <property type="entry name" value="SERINE_THREONINE-PROTEIN KINASE STE7 HOMOLOG"/>
    <property type="match status" value="1"/>
</dbReference>
<evidence type="ECO:0000256" key="4">
    <source>
        <dbReference type="ARBA" id="ARBA00022741"/>
    </source>
</evidence>
<dbReference type="FunFam" id="1.10.510.10:FF:000921">
    <property type="entry name" value="Serine/threonine-protein kinase STE7"/>
    <property type="match status" value="1"/>
</dbReference>
<dbReference type="SMART" id="SM00220">
    <property type="entry name" value="S_TKc"/>
    <property type="match status" value="1"/>
</dbReference>
<evidence type="ECO:0000256" key="8">
    <source>
        <dbReference type="ARBA" id="ARBA00038999"/>
    </source>
</evidence>
<dbReference type="STRING" id="1382522.W6MRG3"/>
<feature type="domain" description="Protein kinase" evidence="14">
    <location>
        <begin position="97"/>
        <end position="354"/>
    </location>
</feature>
<dbReference type="GO" id="GO:0034307">
    <property type="term" value="P:regulation of ascospore formation"/>
    <property type="evidence" value="ECO:0007669"/>
    <property type="project" value="EnsemblFungi"/>
</dbReference>
<evidence type="ECO:0000256" key="10">
    <source>
        <dbReference type="ARBA" id="ARBA00049299"/>
    </source>
</evidence>
<evidence type="ECO:0000256" key="9">
    <source>
        <dbReference type="ARBA" id="ARBA00049014"/>
    </source>
</evidence>
<dbReference type="GO" id="GO:0007124">
    <property type="term" value="P:pseudohyphal growth"/>
    <property type="evidence" value="ECO:0007669"/>
    <property type="project" value="EnsemblFungi"/>
</dbReference>
<dbReference type="InterPro" id="IPR011009">
    <property type="entry name" value="Kinase-like_dom_sf"/>
</dbReference>
<dbReference type="EMBL" id="HG793130">
    <property type="protein sequence ID" value="CDK28953.1"/>
    <property type="molecule type" value="Genomic_DNA"/>
</dbReference>
<dbReference type="GO" id="GO:0000196">
    <property type="term" value="P:cell integrity MAPK cascade"/>
    <property type="evidence" value="ECO:0007669"/>
    <property type="project" value="EnsemblFungi"/>
</dbReference>
<keyword evidence="3" id="KW-0808">Transferase</keyword>
<evidence type="ECO:0000256" key="12">
    <source>
        <dbReference type="PROSITE-ProRule" id="PRU10141"/>
    </source>
</evidence>
<evidence type="ECO:0000313" key="15">
    <source>
        <dbReference type="EMBL" id="CDK28953.1"/>
    </source>
</evidence>
<dbReference type="HOGENOM" id="CLU_000288_63_23_1"/>
<protein>
    <recommendedName>
        <fullName evidence="8">mitogen-activated protein kinase kinase</fullName>
        <ecNumber evidence="8">2.7.12.2</ecNumber>
    </recommendedName>
</protein>
<dbReference type="OrthoDB" id="10252354at2759"/>
<evidence type="ECO:0000256" key="11">
    <source>
        <dbReference type="ARBA" id="ARBA00051693"/>
    </source>
</evidence>
<dbReference type="GeneID" id="34522330"/>
<dbReference type="GO" id="GO:0004708">
    <property type="term" value="F:MAP kinase kinase activity"/>
    <property type="evidence" value="ECO:0007669"/>
    <property type="project" value="UniProtKB-EC"/>
</dbReference>
<keyword evidence="6 12" id="KW-0067">ATP-binding</keyword>
<dbReference type="PROSITE" id="PS00107">
    <property type="entry name" value="PROTEIN_KINASE_ATP"/>
    <property type="match status" value="1"/>
</dbReference>
<keyword evidence="16" id="KW-1185">Reference proteome</keyword>
<dbReference type="GO" id="GO:0005524">
    <property type="term" value="F:ATP binding"/>
    <property type="evidence" value="ECO:0007669"/>
    <property type="project" value="UniProtKB-UniRule"/>
</dbReference>
<dbReference type="PROSITE" id="PS00108">
    <property type="entry name" value="PROTEIN_KINASE_ST"/>
    <property type="match status" value="1"/>
</dbReference>
<keyword evidence="4 12" id="KW-0547">Nucleotide-binding</keyword>
<comment type="catalytic activity">
    <reaction evidence="11">
        <text>L-tyrosyl-[protein] + ATP = O-phospho-L-tyrosyl-[protein] + ADP + H(+)</text>
        <dbReference type="Rhea" id="RHEA:10596"/>
        <dbReference type="Rhea" id="RHEA-COMP:10136"/>
        <dbReference type="Rhea" id="RHEA-COMP:20101"/>
        <dbReference type="ChEBI" id="CHEBI:15378"/>
        <dbReference type="ChEBI" id="CHEBI:30616"/>
        <dbReference type="ChEBI" id="CHEBI:46858"/>
        <dbReference type="ChEBI" id="CHEBI:61978"/>
        <dbReference type="ChEBI" id="CHEBI:456216"/>
        <dbReference type="EC" id="2.7.12.2"/>
    </reaction>
</comment>
<dbReference type="GO" id="GO:0004674">
    <property type="term" value="F:protein serine/threonine kinase activity"/>
    <property type="evidence" value="ECO:0007669"/>
    <property type="project" value="UniProtKB-KW"/>
</dbReference>